<feature type="compositionally biased region" description="Basic and acidic residues" evidence="1">
    <location>
        <begin position="1328"/>
        <end position="1345"/>
    </location>
</feature>
<feature type="compositionally biased region" description="Polar residues" evidence="1">
    <location>
        <begin position="314"/>
        <end position="326"/>
    </location>
</feature>
<organism evidence="3 4">
    <name type="scientific">Trichosporon asahii var. asahii (strain ATCC 90039 / CBS 2479 / JCM 2466 / KCTC 7840 / NBRC 103889/ NCYC 2677 / UAMH 7654)</name>
    <name type="common">Yeast</name>
    <dbReference type="NCBI Taxonomy" id="1186058"/>
    <lineage>
        <taxon>Eukaryota</taxon>
        <taxon>Fungi</taxon>
        <taxon>Dikarya</taxon>
        <taxon>Basidiomycota</taxon>
        <taxon>Agaricomycotina</taxon>
        <taxon>Tremellomycetes</taxon>
        <taxon>Trichosporonales</taxon>
        <taxon>Trichosporonaceae</taxon>
        <taxon>Trichosporon</taxon>
    </lineage>
</organism>
<feature type="compositionally biased region" description="Low complexity" evidence="1">
    <location>
        <begin position="808"/>
        <end position="825"/>
    </location>
</feature>
<dbReference type="KEGG" id="tasa:A1Q1_04700"/>
<evidence type="ECO:0000313" key="4">
    <source>
        <dbReference type="Proteomes" id="UP000002748"/>
    </source>
</evidence>
<dbReference type="Gene3D" id="2.60.200.20">
    <property type="match status" value="1"/>
</dbReference>
<feature type="compositionally biased region" description="Low complexity" evidence="1">
    <location>
        <begin position="1250"/>
        <end position="1287"/>
    </location>
</feature>
<feature type="compositionally biased region" description="Acidic residues" evidence="1">
    <location>
        <begin position="1125"/>
        <end position="1145"/>
    </location>
</feature>
<feature type="compositionally biased region" description="Basic residues" evidence="1">
    <location>
        <begin position="850"/>
        <end position="859"/>
    </location>
</feature>
<feature type="region of interest" description="Disordered" evidence="1">
    <location>
        <begin position="1107"/>
        <end position="1417"/>
    </location>
</feature>
<feature type="compositionally biased region" description="Low complexity" evidence="1">
    <location>
        <begin position="140"/>
        <end position="155"/>
    </location>
</feature>
<dbReference type="RefSeq" id="XP_014178413.1">
    <property type="nucleotide sequence ID" value="XM_014322938.1"/>
</dbReference>
<feature type="region of interest" description="Disordered" evidence="1">
    <location>
        <begin position="125"/>
        <end position="159"/>
    </location>
</feature>
<feature type="compositionally biased region" description="Basic and acidic residues" evidence="1">
    <location>
        <begin position="410"/>
        <end position="420"/>
    </location>
</feature>
<feature type="compositionally biased region" description="Basic and acidic residues" evidence="1">
    <location>
        <begin position="249"/>
        <end position="259"/>
    </location>
</feature>
<dbReference type="SUPFAM" id="SSF49879">
    <property type="entry name" value="SMAD/FHA domain"/>
    <property type="match status" value="1"/>
</dbReference>
<feature type="compositionally biased region" description="Low complexity" evidence="1">
    <location>
        <begin position="1187"/>
        <end position="1201"/>
    </location>
</feature>
<sequence>MAPRQSVAPMPVPAILGHLELIARKTGVKLNGFPIDAERVTFGRDEDCDVRIYVPDVSKLHAEIEFDLETGQAALTVHGTNGLVHTPSGGKPTKHRAGAIIALGDGDQLLFAKKLFRFTYGAGSTSSGYDSPAPSPVKLPHVPGSPGPSEVPSTPVRRRASHRLSIVPQGRRFVPLQPRRSTLGLGLPVTADEEEEEEEPVQLAGDEGDTLFVEKRGDEPKIFENAFMTPQVKRKVEPRNTSVVPRRIRFAEDTKRVEEEPAEEPEAAEPPAETNVAEPPSPEALEDAEEEHESPRTPRFVPLPASETTHETPSRTGPQITAQVAYSTPRGDASLRKLLLLRSARKVWEESQLQRGVDGGIAMGSVETRRKSFGRTSSRKSSPPKPIIPDSDSDSSDDENDENAPPVESPAKEGELKWIFEDGQNSFEDSDSDGGSLSSDTSIPGQGVIDFGDLAGQSDGDEAEAVEDEEEEEDEDAEGEADEDHWELSVESSASEADISGDVDDAVPEKTSPGTEPIQLTPPKAPTPQRSPRRGPRVSHTGLSEIGGPAVRFTPAEKPRPVTTGLLTPSRRGLGHPVREMGPGEGESLLWSPLRPSQPEFKAPEVKSNLPDFLMDDDDMPSMTPLKATSLFPPSSDVQTSTPKKSRKSMPETPRGLTPAQRQALGTPRRLGLPEGSFTRAQPATPSATPLKGLELAPRHILTPGTPMDEIKRRLSTLALKTATPAKERRKTLDFAVPSTPLGATARKKRLSNIFDVVEELPSPTPEGTVGEDALADAEEEPEREQPEASPTYALRRTPRRIQQPVHSTPKTTPSKTPKSKTASPVVAGDMYDAATAEADEAEHAPSPGRKTRTKKRPSNAHQLPPMTPDLTGIKHMYAAKEAATPALSGLKEMYAAPKEAETPKLAGIREMYAAPKEQATPDLNTKSLYPSLPQATPAMSGIKEMYAVPKEQATPDLTGVKQLYPKLPPPTPAMDGVKHLYAKTASTPALSGVRELYAQPKEAATPALDGVKHMYAQKGASTPSLSGMRELYAQPKEAATPALDGVKHMYAQREAATPALDGVKHLYGKQATTPKLSGMKEMFAQKREKAYRASVGDFFPELPEREAEAAAAVPTALERKEAVEEAGPEQEAEADEEPEAEVEEHPEAGQQPEAEPEVEEQPEPEAEEQHEAEAEAEPKEQKRPPSALSLSSSTGSTARSRLPRKVSAPRPATTAPSPPKSRSRRTEPEVKSTSTRTTRAKSREPPEPASTATRRSTRQTSQAPSEPPVSTASTASRRSTRSTSTAPEERVVRRTRSRQVLGEAEQPRAPSPEPASAPSKPTRSRAKSTEEKPRTRAKTPESKPTRSTRTRKAEPEPESKPTRSTRSVSGTAGSARGKGKEEGKEEKPTGLRKPVVRTKENEAPAVAVAGRTRSRK</sequence>
<dbReference type="InterPro" id="IPR008984">
    <property type="entry name" value="SMAD_FHA_dom_sf"/>
</dbReference>
<feature type="region of interest" description="Disordered" evidence="1">
    <location>
        <begin position="182"/>
        <end position="208"/>
    </location>
</feature>
<evidence type="ECO:0000259" key="2">
    <source>
        <dbReference type="PROSITE" id="PS50006"/>
    </source>
</evidence>
<evidence type="ECO:0000256" key="1">
    <source>
        <dbReference type="SAM" id="MobiDB-lite"/>
    </source>
</evidence>
<feature type="compositionally biased region" description="Polar residues" evidence="1">
    <location>
        <begin position="679"/>
        <end position="688"/>
    </location>
</feature>
<feature type="compositionally biased region" description="Acidic residues" evidence="1">
    <location>
        <begin position="191"/>
        <end position="200"/>
    </location>
</feature>
<feature type="region of interest" description="Disordered" evidence="1">
    <location>
        <begin position="348"/>
        <end position="708"/>
    </location>
</feature>
<dbReference type="GeneID" id="25988212"/>
<comment type="caution">
    <text evidence="3">The sequence shown here is derived from an EMBL/GenBank/DDBJ whole genome shotgun (WGS) entry which is preliminary data.</text>
</comment>
<feature type="compositionally biased region" description="Acidic residues" evidence="1">
    <location>
        <begin position="459"/>
        <end position="485"/>
    </location>
</feature>
<feature type="compositionally biased region" description="Acidic residues" evidence="1">
    <location>
        <begin position="1155"/>
        <end position="1167"/>
    </location>
</feature>
<feature type="compositionally biased region" description="Low complexity" evidence="1">
    <location>
        <begin position="433"/>
        <end position="442"/>
    </location>
</feature>
<dbReference type="CDD" id="cd22673">
    <property type="entry name" value="FHA_Ki67"/>
    <property type="match status" value="1"/>
</dbReference>
<feature type="compositionally biased region" description="Acidic residues" evidence="1">
    <location>
        <begin position="391"/>
        <end position="402"/>
    </location>
</feature>
<dbReference type="Proteomes" id="UP000002748">
    <property type="component" value="Unassembled WGS sequence"/>
</dbReference>
<feature type="compositionally biased region" description="Basic and acidic residues" evidence="1">
    <location>
        <begin position="1379"/>
        <end position="1390"/>
    </location>
</feature>
<gene>
    <name evidence="3" type="ORF">A1Q1_04700</name>
</gene>
<feature type="compositionally biased region" description="Basic and acidic residues" evidence="1">
    <location>
        <begin position="1352"/>
        <end position="1362"/>
    </location>
</feature>
<feature type="compositionally biased region" description="Acidic residues" evidence="1">
    <location>
        <begin position="774"/>
        <end position="783"/>
    </location>
</feature>
<feature type="region of interest" description="Disordered" evidence="1">
    <location>
        <begin position="234"/>
        <end position="330"/>
    </location>
</feature>
<dbReference type="VEuPathDB" id="FungiDB:A1Q1_04700"/>
<dbReference type="InterPro" id="IPR000253">
    <property type="entry name" value="FHA_dom"/>
</dbReference>
<name>J4U8E0_TRIAS</name>
<dbReference type="HOGENOM" id="CLU_259212_0_0_1"/>
<dbReference type="PROSITE" id="PS50006">
    <property type="entry name" value="FHA_DOMAIN"/>
    <property type="match status" value="1"/>
</dbReference>
<protein>
    <recommendedName>
        <fullName evidence="2">FHA domain-containing protein</fullName>
    </recommendedName>
</protein>
<feature type="compositionally biased region" description="Polar residues" evidence="1">
    <location>
        <begin position="632"/>
        <end position="643"/>
    </location>
</feature>
<accession>J4U8E0</accession>
<feature type="compositionally biased region" description="Low complexity" evidence="1">
    <location>
        <begin position="269"/>
        <end position="278"/>
    </location>
</feature>
<dbReference type="EMBL" id="ALBS01000280">
    <property type="protein sequence ID" value="EJT46735.1"/>
    <property type="molecule type" value="Genomic_DNA"/>
</dbReference>
<feature type="compositionally biased region" description="Polar residues" evidence="1">
    <location>
        <begin position="1363"/>
        <end position="1373"/>
    </location>
</feature>
<reference evidence="3 4" key="1">
    <citation type="journal article" date="2012" name="Eukaryot. Cell">
        <title>Draft genome sequence of CBS 2479, the standard type strain of Trichosporon asahii.</title>
        <authorList>
            <person name="Yang R.Y."/>
            <person name="Li H.T."/>
            <person name="Zhu H."/>
            <person name="Zhou G.P."/>
            <person name="Wang M."/>
            <person name="Wang L."/>
        </authorList>
    </citation>
    <scope>NUCLEOTIDE SEQUENCE [LARGE SCALE GENOMIC DNA]</scope>
    <source>
        <strain evidence="4">ATCC 90039 / CBS 2479 / JCM 2466 / KCTC 7840 / NCYC 2677 / UAMH 7654</strain>
    </source>
</reference>
<feature type="region of interest" description="Disordered" evidence="1">
    <location>
        <begin position="759"/>
        <end position="869"/>
    </location>
</feature>
<proteinExistence type="predicted"/>
<feature type="compositionally biased region" description="Basic and acidic residues" evidence="1">
    <location>
        <begin position="1168"/>
        <end position="1184"/>
    </location>
</feature>
<feature type="domain" description="FHA" evidence="2">
    <location>
        <begin position="40"/>
        <end position="82"/>
    </location>
</feature>
<dbReference type="Pfam" id="PF00498">
    <property type="entry name" value="FHA"/>
    <property type="match status" value="1"/>
</dbReference>
<dbReference type="OrthoDB" id="6288785at2759"/>
<evidence type="ECO:0000313" key="3">
    <source>
        <dbReference type="EMBL" id="EJT46735.1"/>
    </source>
</evidence>